<dbReference type="SUPFAM" id="SSF52833">
    <property type="entry name" value="Thioredoxin-like"/>
    <property type="match status" value="1"/>
</dbReference>
<feature type="active site" description="Nucleophile" evidence="2">
    <location>
        <position position="13"/>
    </location>
</feature>
<dbReference type="GO" id="GO:1901170">
    <property type="term" value="P:naphthalene catabolic process"/>
    <property type="evidence" value="ECO:0007669"/>
    <property type="project" value="InterPro"/>
</dbReference>
<accession>A0A844QGT7</accession>
<gene>
    <name evidence="4" type="ORF">GN330_14750</name>
</gene>
<feature type="domain" description="DSBA-like thioredoxin" evidence="3">
    <location>
        <begin position="4"/>
        <end position="196"/>
    </location>
</feature>
<dbReference type="InterPro" id="IPR001853">
    <property type="entry name" value="DSBA-like_thioredoxin_dom"/>
</dbReference>
<proteinExistence type="inferred from homology"/>
<keyword evidence="1 4" id="KW-0413">Isomerase</keyword>
<dbReference type="Proteomes" id="UP000463224">
    <property type="component" value="Unassembled WGS sequence"/>
</dbReference>
<dbReference type="InterPro" id="IPR014440">
    <property type="entry name" value="HCCAis_GSTk"/>
</dbReference>
<dbReference type="EMBL" id="WPHG01000003">
    <property type="protein sequence ID" value="MVA98505.1"/>
    <property type="molecule type" value="Genomic_DNA"/>
</dbReference>
<dbReference type="PIRSF" id="PIRSF006386">
    <property type="entry name" value="HCCAis_GSTk"/>
    <property type="match status" value="1"/>
</dbReference>
<dbReference type="PANTHER" id="PTHR42943">
    <property type="entry name" value="GLUTATHIONE S-TRANSFERASE KAPPA"/>
    <property type="match status" value="1"/>
</dbReference>
<protein>
    <recommendedName>
        <fullName evidence="1">2-hydroxychromene-2-carboxylate isomerase</fullName>
        <ecNumber evidence="1">5.99.1.4</ecNumber>
    </recommendedName>
</protein>
<dbReference type="Gene3D" id="3.40.30.10">
    <property type="entry name" value="Glutaredoxin"/>
    <property type="match status" value="1"/>
</dbReference>
<dbReference type="GO" id="GO:0018845">
    <property type="term" value="F:2-hydroxychromene-2-carboxylate isomerase activity"/>
    <property type="evidence" value="ECO:0007669"/>
    <property type="project" value="UniProtKB-UniRule"/>
</dbReference>
<reference evidence="4 5" key="1">
    <citation type="submission" date="2019-12" db="EMBL/GenBank/DDBJ databases">
        <title>Nitratireductor arenosus sp. nov., Isolated from sea sand, Jeju island, South Korea.</title>
        <authorList>
            <person name="Kim W."/>
        </authorList>
    </citation>
    <scope>NUCLEOTIDE SEQUENCE [LARGE SCALE GENOMIC DNA]</scope>
    <source>
        <strain evidence="4 5">CAU 1489</strain>
    </source>
</reference>
<comment type="catalytic activity">
    <reaction evidence="1">
        <text>2-hydroxychromene-2-carboxylate = (3E)-4-(2-hydroxyphenyl)-2-oxobut-3-enoate</text>
        <dbReference type="Rhea" id="RHEA:27401"/>
        <dbReference type="ChEBI" id="CHEBI:59350"/>
        <dbReference type="ChEBI" id="CHEBI:59353"/>
        <dbReference type="EC" id="5.99.1.4"/>
    </reaction>
</comment>
<sequence>MSAVIDYYFTAVSPYVYLGHQAMVDLVKKHGASIHYKPVLLPGLWEVSGSVPLGQRSPTRQRYRLLELQRAAFRRDLPINLKPKFFPADPALADHVVIALLQRQADPTGFMGRVFAGVWANDENVADADTLARYLEAEGHDVADVLHAAQGETVAAERAQNTADAVAADAIGVPAYVLNGEVFWGQDRIEDMALALETGRAPFSAG</sequence>
<evidence type="ECO:0000313" key="5">
    <source>
        <dbReference type="Proteomes" id="UP000463224"/>
    </source>
</evidence>
<keyword evidence="5" id="KW-1185">Reference proteome</keyword>
<organism evidence="4 5">
    <name type="scientific">Nitratireductor arenosus</name>
    <dbReference type="NCBI Taxonomy" id="2682096"/>
    <lineage>
        <taxon>Bacteria</taxon>
        <taxon>Pseudomonadati</taxon>
        <taxon>Pseudomonadota</taxon>
        <taxon>Alphaproteobacteria</taxon>
        <taxon>Hyphomicrobiales</taxon>
        <taxon>Phyllobacteriaceae</taxon>
        <taxon>Nitratireductor</taxon>
    </lineage>
</organism>
<name>A0A844QGT7_9HYPH</name>
<evidence type="ECO:0000256" key="1">
    <source>
        <dbReference type="PIRNR" id="PIRNR006386"/>
    </source>
</evidence>
<dbReference type="GO" id="GO:0006749">
    <property type="term" value="P:glutathione metabolic process"/>
    <property type="evidence" value="ECO:0007669"/>
    <property type="project" value="TreeGrafter"/>
</dbReference>
<evidence type="ECO:0000313" key="4">
    <source>
        <dbReference type="EMBL" id="MVA98505.1"/>
    </source>
</evidence>
<dbReference type="EC" id="5.99.1.4" evidence="1"/>
<dbReference type="GO" id="GO:0004364">
    <property type="term" value="F:glutathione transferase activity"/>
    <property type="evidence" value="ECO:0007669"/>
    <property type="project" value="TreeGrafter"/>
</dbReference>
<dbReference type="Pfam" id="PF01323">
    <property type="entry name" value="DSBA"/>
    <property type="match status" value="1"/>
</dbReference>
<dbReference type="GO" id="GO:0004602">
    <property type="term" value="F:glutathione peroxidase activity"/>
    <property type="evidence" value="ECO:0007669"/>
    <property type="project" value="TreeGrafter"/>
</dbReference>
<dbReference type="CDD" id="cd03022">
    <property type="entry name" value="DsbA_HCCA_Iso"/>
    <property type="match status" value="1"/>
</dbReference>
<dbReference type="InterPro" id="IPR036249">
    <property type="entry name" value="Thioredoxin-like_sf"/>
</dbReference>
<comment type="caution">
    <text evidence="4">The sequence shown here is derived from an EMBL/GenBank/DDBJ whole genome shotgun (WGS) entry which is preliminary data.</text>
</comment>
<dbReference type="InterPro" id="IPR044087">
    <property type="entry name" value="NahD-like"/>
</dbReference>
<evidence type="ECO:0000256" key="2">
    <source>
        <dbReference type="PIRSR" id="PIRSR006386-1"/>
    </source>
</evidence>
<dbReference type="InterPro" id="IPR051924">
    <property type="entry name" value="GST_Kappa/NadH"/>
</dbReference>
<dbReference type="PANTHER" id="PTHR42943:SF13">
    <property type="entry name" value="GLUTATHIONE S-TRANSFERASE KAPPA-RELATED"/>
    <property type="match status" value="1"/>
</dbReference>
<dbReference type="AlphaFoldDB" id="A0A844QGT7"/>
<dbReference type="RefSeq" id="WP_156713432.1">
    <property type="nucleotide sequence ID" value="NZ_WPHG01000003.1"/>
</dbReference>
<evidence type="ECO:0000259" key="3">
    <source>
        <dbReference type="Pfam" id="PF01323"/>
    </source>
</evidence>
<comment type="similarity">
    <text evidence="1">Belongs to the GST superfamily. NadH family.</text>
</comment>